<dbReference type="NCBIfam" id="TIGR00229">
    <property type="entry name" value="sensory_box"/>
    <property type="match status" value="2"/>
</dbReference>
<evidence type="ECO:0000259" key="4">
    <source>
        <dbReference type="PROSITE" id="PS50883"/>
    </source>
</evidence>
<dbReference type="SUPFAM" id="SSF55781">
    <property type="entry name" value="GAF domain-like"/>
    <property type="match status" value="2"/>
</dbReference>
<evidence type="ECO:0000259" key="2">
    <source>
        <dbReference type="PROSITE" id="PS50112"/>
    </source>
</evidence>
<dbReference type="Gene3D" id="3.20.20.450">
    <property type="entry name" value="EAL domain"/>
    <property type="match status" value="1"/>
</dbReference>
<dbReference type="CDD" id="cd01948">
    <property type="entry name" value="EAL"/>
    <property type="match status" value="1"/>
</dbReference>
<dbReference type="InterPro" id="IPR052155">
    <property type="entry name" value="Biofilm_reg_signaling"/>
</dbReference>
<dbReference type="InterPro" id="IPR035965">
    <property type="entry name" value="PAS-like_dom_sf"/>
</dbReference>
<evidence type="ECO:0000256" key="1">
    <source>
        <dbReference type="SAM" id="Phobius"/>
    </source>
</evidence>
<dbReference type="InterPro" id="IPR035919">
    <property type="entry name" value="EAL_sf"/>
</dbReference>
<dbReference type="SMART" id="SM00091">
    <property type="entry name" value="PAS"/>
    <property type="match status" value="2"/>
</dbReference>
<dbReference type="HOGENOM" id="CLU_256896_0_0_0"/>
<dbReference type="InterPro" id="IPR000160">
    <property type="entry name" value="GGDEF_dom"/>
</dbReference>
<dbReference type="PANTHER" id="PTHR44757">
    <property type="entry name" value="DIGUANYLATE CYCLASE DGCP"/>
    <property type="match status" value="1"/>
</dbReference>
<organism evidence="6 7">
    <name type="scientific">Leptospirillum ferrooxidans (strain C2-3)</name>
    <dbReference type="NCBI Taxonomy" id="1162668"/>
    <lineage>
        <taxon>Bacteria</taxon>
        <taxon>Pseudomonadati</taxon>
        <taxon>Nitrospirota</taxon>
        <taxon>Nitrospiria</taxon>
        <taxon>Nitrospirales</taxon>
        <taxon>Nitrospiraceae</taxon>
        <taxon>Leptospirillum</taxon>
    </lineage>
</organism>
<dbReference type="InterPro" id="IPR029016">
    <property type="entry name" value="GAF-like_dom_sf"/>
</dbReference>
<feature type="domain" description="PAS" evidence="2">
    <location>
        <begin position="682"/>
        <end position="730"/>
    </location>
</feature>
<dbReference type="Gene3D" id="3.30.70.270">
    <property type="match status" value="1"/>
</dbReference>
<dbReference type="SMART" id="SM00052">
    <property type="entry name" value="EAL"/>
    <property type="match status" value="1"/>
</dbReference>
<evidence type="ECO:0008006" key="8">
    <source>
        <dbReference type="Google" id="ProtNLM"/>
    </source>
</evidence>
<dbReference type="GO" id="GO:0003824">
    <property type="term" value="F:catalytic activity"/>
    <property type="evidence" value="ECO:0007669"/>
    <property type="project" value="UniProtKB-ARBA"/>
</dbReference>
<gene>
    <name evidence="6" type="ordered locus">LFE_2360</name>
</gene>
<dbReference type="PANTHER" id="PTHR44757:SF2">
    <property type="entry name" value="BIOFILM ARCHITECTURE MAINTENANCE PROTEIN MBAA"/>
    <property type="match status" value="1"/>
</dbReference>
<dbReference type="RefSeq" id="WP_014450515.1">
    <property type="nucleotide sequence ID" value="NC_017094.1"/>
</dbReference>
<dbReference type="InterPro" id="IPR001633">
    <property type="entry name" value="EAL_dom"/>
</dbReference>
<dbReference type="Pfam" id="PF13185">
    <property type="entry name" value="GAF_2"/>
    <property type="match status" value="2"/>
</dbReference>
<dbReference type="SMART" id="SM00086">
    <property type="entry name" value="PAC"/>
    <property type="match status" value="2"/>
</dbReference>
<keyword evidence="1" id="KW-0812">Transmembrane</keyword>
<feature type="domain" description="PAC" evidence="3">
    <location>
        <begin position="758"/>
        <end position="810"/>
    </location>
</feature>
<dbReference type="OrthoDB" id="9813903at2"/>
<name>I0IRY3_LEPFC</name>
<dbReference type="InterPro" id="IPR013656">
    <property type="entry name" value="PAS_4"/>
</dbReference>
<dbReference type="InterPro" id="IPR001610">
    <property type="entry name" value="PAC"/>
</dbReference>
<dbReference type="CDD" id="cd01949">
    <property type="entry name" value="GGDEF"/>
    <property type="match status" value="1"/>
</dbReference>
<dbReference type="PROSITE" id="PS50887">
    <property type="entry name" value="GGDEF"/>
    <property type="match status" value="1"/>
</dbReference>
<reference evidence="7" key="2">
    <citation type="submission" date="2012-03" db="EMBL/GenBank/DDBJ databases">
        <title>The complete genome sequence of the pioneer microbe on fresh volcanic deposit, Leptospirillum ferrooxidans strain C2-3.</title>
        <authorList>
            <person name="Fujimura R."/>
            <person name="Sato Y."/>
            <person name="Nishizawa T."/>
            <person name="Nanba K."/>
            <person name="Oshima K."/>
            <person name="Hattori M."/>
            <person name="Kamijo T."/>
            <person name="Ohta H."/>
        </authorList>
    </citation>
    <scope>NUCLEOTIDE SEQUENCE [LARGE SCALE GENOMIC DNA]</scope>
    <source>
        <strain evidence="7">C2-3</strain>
    </source>
</reference>
<dbReference type="InterPro" id="IPR043128">
    <property type="entry name" value="Rev_trsase/Diguanyl_cyclase"/>
</dbReference>
<dbReference type="SMART" id="SM00267">
    <property type="entry name" value="GGDEF"/>
    <property type="match status" value="1"/>
</dbReference>
<feature type="transmembrane region" description="Helical" evidence="1">
    <location>
        <begin position="12"/>
        <end position="35"/>
    </location>
</feature>
<dbReference type="SMART" id="SM00065">
    <property type="entry name" value="GAF"/>
    <property type="match status" value="1"/>
</dbReference>
<evidence type="ECO:0000259" key="5">
    <source>
        <dbReference type="PROSITE" id="PS50887"/>
    </source>
</evidence>
<dbReference type="InterPro" id="IPR029787">
    <property type="entry name" value="Nucleotide_cyclase"/>
</dbReference>
<dbReference type="InterPro" id="IPR000014">
    <property type="entry name" value="PAS"/>
</dbReference>
<dbReference type="SUPFAM" id="SSF55785">
    <property type="entry name" value="PYP-like sensor domain (PAS domain)"/>
    <property type="match status" value="2"/>
</dbReference>
<keyword evidence="1" id="KW-0472">Membrane</keyword>
<dbReference type="FunFam" id="3.30.70.270:FF:000001">
    <property type="entry name" value="Diguanylate cyclase domain protein"/>
    <property type="match status" value="1"/>
</dbReference>
<dbReference type="NCBIfam" id="TIGR00254">
    <property type="entry name" value="GGDEF"/>
    <property type="match status" value="1"/>
</dbReference>
<dbReference type="KEGG" id="lfc:LFE_2360"/>
<dbReference type="Proteomes" id="UP000007382">
    <property type="component" value="Chromosome"/>
</dbReference>
<feature type="domain" description="PAC" evidence="3">
    <location>
        <begin position="285"/>
        <end position="338"/>
    </location>
</feature>
<keyword evidence="7" id="KW-1185">Reference proteome</keyword>
<dbReference type="InterPro" id="IPR003018">
    <property type="entry name" value="GAF"/>
</dbReference>
<feature type="transmembrane region" description="Helical" evidence="1">
    <location>
        <begin position="170"/>
        <end position="195"/>
    </location>
</feature>
<sequence>MKQHKNWSGLPMGIAMAGVVLLFSGWVLLLIFWHLTREKSHVDNRIRTGAQILSTLDSTDIALQILASNGSVHFFSPEILSGWAVQVHSEIESVMDLPFSWTPSDRILINRLDRAWARLFRAIQAPGTSRQGHLFGTIHEIILTRQSISRRASHSIKRLEKVSRGLSRTLVLIEAGIVSVGMSAFALFSLSLYFFRRTVTSLDRVSVAKSYLSAILEAVPTSLLLKDSKGGWLLANKAALDVFGLDESSWKNRTDREMARENPVYQEFFSACQNLERQVMEKNEKTVSIETVTGKDGLSIKMEVTRIPLMNPDGTPLGIVVSGYDMTDRIREEQEILHLKAINEVLSAVDEMILGVPESSPLFEFVCNAMTSRFPRSLSCWIAELDPEGILRQKAFCGIFGENSEEDGRKSLQDLERGLSLEALETGKSRLWRDPSPEDHLIRSGASVPFFRGGRVAGLMKLGTLEEGLFSPEMLRLLESIARSLSFALDNLDRENSRKQSEEGRKQLASLYEALSRINRLTAEVPSPEVLYRETVRIAVETAGLALGWIGLLREDKRLDFIVVEGRSKGYAEGLVISSDPDIPEGQGPGGQALRTGDPVIYPNFSSNPSFAPWLQKAERFDLSSSANFSFSREGKVIGVMGLYYDRLHSFFPEQIDLFRQFASTLSFALDNWDRESLRKTNEANMELAASVALNTHEGVVIANSEMRVLAMNRAFTGMTGIAEPEFIGKPLEQLPLLENGKDFWQDIQEKATVDGSWKGEVSIASESGTFLRGLLTINAVRNSDGVPTHYVAVFTDITRIKDEQARLEYLSFHDPLTGLPNRRAFSDRVEKALRMAKRSGNRVLVAILDLDGFKEVNDRFGHETGDRFLVEVSDHIKAVLRENDILARLGGDEFGLLIESIGISDGIDEIMDRFVQAMNFPFQVEDYAITLSGSIGIAVFPEDGEDAERLLSHADLALYQAKERGKNQWVAYEPSLQEDLDRSSRVRGDLRMALETPGALFLQYQPQVNIRTGKVVSFEALLRWNHPERGVLCAEEFIDIVEADAPLISALGRMVIRNVLCQLEKWKGLGWDDPVSVNVGALHFLDSGFLDEWSGLWKDFPGIPRSAVNIEISESAVLRDLSASRVLIEALRDSGTGVILGGFGSGSSSLTGLSGLSVSKIAMDRSVTRTLLSDPYSIAIVSGVLSMAGMMKVPLLLGEVEYFEQGILFLASGGSLVQGHAVGLPQNPETLPAWMDSFSLPEDWFFWADLTWPSGEIDLLRAALEQKRQFRMWMENPKGTRMCFDEIRESRCFWESFIAGEGRERFGSRMEFQEIKKISRHFHESLDGLSLMAPEKGASSTMKDLLSDQREMIRLLGKLVS</sequence>
<accession>I0IRY3</accession>
<dbReference type="PROSITE" id="PS50113">
    <property type="entry name" value="PAC"/>
    <property type="match status" value="2"/>
</dbReference>
<dbReference type="PATRIC" id="fig|1162668.3.peg.2807"/>
<dbReference type="Gene3D" id="3.30.450.20">
    <property type="entry name" value="PAS domain"/>
    <property type="match status" value="2"/>
</dbReference>
<dbReference type="Pfam" id="PF00563">
    <property type="entry name" value="EAL"/>
    <property type="match status" value="1"/>
</dbReference>
<protein>
    <recommendedName>
        <fullName evidence="8">Diguanylate cyclase/phosphodiesterase with PAS/PAC and GAF sensor(S)</fullName>
    </recommendedName>
</protein>
<dbReference type="Gene3D" id="3.30.450.40">
    <property type="match status" value="2"/>
</dbReference>
<dbReference type="CDD" id="cd00130">
    <property type="entry name" value="PAS"/>
    <property type="match status" value="2"/>
</dbReference>
<dbReference type="PROSITE" id="PS50112">
    <property type="entry name" value="PAS"/>
    <property type="match status" value="2"/>
</dbReference>
<dbReference type="eggNOG" id="COG5001">
    <property type="taxonomic scope" value="Bacteria"/>
</dbReference>
<proteinExistence type="predicted"/>
<dbReference type="EMBL" id="AP012342">
    <property type="protein sequence ID" value="BAM08032.1"/>
    <property type="molecule type" value="Genomic_DNA"/>
</dbReference>
<dbReference type="SUPFAM" id="SSF55073">
    <property type="entry name" value="Nucleotide cyclase"/>
    <property type="match status" value="1"/>
</dbReference>
<feature type="domain" description="EAL" evidence="4">
    <location>
        <begin position="984"/>
        <end position="1240"/>
    </location>
</feature>
<dbReference type="Pfam" id="PF00990">
    <property type="entry name" value="GGDEF"/>
    <property type="match status" value="1"/>
</dbReference>
<reference evidence="6 7" key="1">
    <citation type="journal article" date="2012" name="J. Bacteriol.">
        <title>Complete Genome Sequence of Leptospirillum ferrooxidans Strain C2-3, Isolated from a Fresh Volcanic Ash Deposit on the Island of Miyake, Japan.</title>
        <authorList>
            <person name="Fujimura R."/>
            <person name="Sato Y."/>
            <person name="Nishizawa T."/>
            <person name="Oshima K."/>
            <person name="Kim S.-W."/>
            <person name="Hattori M."/>
            <person name="Kamijo T."/>
            <person name="Ohta H."/>
        </authorList>
    </citation>
    <scope>NUCLEOTIDE SEQUENCE [LARGE SCALE GENOMIC DNA]</scope>
    <source>
        <strain evidence="6 7">C2-3</strain>
    </source>
</reference>
<dbReference type="InterPro" id="IPR000700">
    <property type="entry name" value="PAS-assoc_C"/>
</dbReference>
<dbReference type="SUPFAM" id="SSF141868">
    <property type="entry name" value="EAL domain-like"/>
    <property type="match status" value="1"/>
</dbReference>
<dbReference type="STRING" id="1162668.LFE_2360"/>
<evidence type="ECO:0000313" key="7">
    <source>
        <dbReference type="Proteomes" id="UP000007382"/>
    </source>
</evidence>
<feature type="domain" description="PAS" evidence="2">
    <location>
        <begin position="208"/>
        <end position="249"/>
    </location>
</feature>
<dbReference type="PROSITE" id="PS50883">
    <property type="entry name" value="EAL"/>
    <property type="match status" value="1"/>
</dbReference>
<keyword evidence="1" id="KW-1133">Transmembrane helix</keyword>
<dbReference type="Pfam" id="PF13426">
    <property type="entry name" value="PAS_9"/>
    <property type="match status" value="1"/>
</dbReference>
<evidence type="ECO:0000259" key="3">
    <source>
        <dbReference type="PROSITE" id="PS50113"/>
    </source>
</evidence>
<feature type="domain" description="GGDEF" evidence="5">
    <location>
        <begin position="842"/>
        <end position="975"/>
    </location>
</feature>
<evidence type="ECO:0000313" key="6">
    <source>
        <dbReference type="EMBL" id="BAM08032.1"/>
    </source>
</evidence>
<dbReference type="Pfam" id="PF08448">
    <property type="entry name" value="PAS_4"/>
    <property type="match status" value="1"/>
</dbReference>